<proteinExistence type="inferred from homology"/>
<dbReference type="AlphaFoldDB" id="A0A0N4ZG29"/>
<dbReference type="PANTHER" id="PTHR13341">
    <property type="entry name" value="MIR-INTERACTING SAPOSIN-LIKE PROTEIN"/>
    <property type="match status" value="1"/>
</dbReference>
<evidence type="ECO:0000313" key="4">
    <source>
        <dbReference type="Proteomes" id="UP000038045"/>
    </source>
</evidence>
<dbReference type="Proteomes" id="UP000038045">
    <property type="component" value="Unplaced"/>
</dbReference>
<sequence>MKHYIYTLILISSSLILSSVSKDPSIECSACLFVVNEINEAISKADPKETIDGGSFRVSPDGKQDLVKISYPRSELHLMEVMEDVCGKTYKYGYANTSGKNYYVPKDSLAPESKDKITKELEKKLSSACEDFIEENHDELLLSFRKENKEIFKDYCFTKKQLCSIVDVNVYMPKSSEDNEEDDIREEL</sequence>
<name>A0A0N4ZG29_PARTI</name>
<feature type="signal peptide" evidence="2">
    <location>
        <begin position="1"/>
        <end position="21"/>
    </location>
</feature>
<dbReference type="InterPro" id="IPR042415">
    <property type="entry name" value="CNPY"/>
</dbReference>
<keyword evidence="2" id="KW-0732">Signal</keyword>
<reference evidence="5" key="1">
    <citation type="submission" date="2017-02" db="UniProtKB">
        <authorList>
            <consortium name="WormBaseParasite"/>
        </authorList>
    </citation>
    <scope>IDENTIFICATION</scope>
</reference>
<evidence type="ECO:0000259" key="3">
    <source>
        <dbReference type="Pfam" id="PF11938"/>
    </source>
</evidence>
<accession>A0A0N4ZG29</accession>
<protein>
    <submittedName>
        <fullName evidence="5">DUF3456 domain-containing protein</fullName>
    </submittedName>
</protein>
<evidence type="ECO:0000256" key="2">
    <source>
        <dbReference type="SAM" id="SignalP"/>
    </source>
</evidence>
<dbReference type="PANTHER" id="PTHR13341:SF2">
    <property type="entry name" value="PROTEIN SEELE"/>
    <property type="match status" value="1"/>
</dbReference>
<dbReference type="STRING" id="131310.A0A0N4ZG29"/>
<dbReference type="WBParaSite" id="PTRK_0000670700.1">
    <property type="protein sequence ID" value="PTRK_0000670700.1"/>
    <property type="gene ID" value="PTRK_0000670700"/>
</dbReference>
<evidence type="ECO:0000313" key="5">
    <source>
        <dbReference type="WBParaSite" id="PTRK_0000670700.1"/>
    </source>
</evidence>
<organism evidence="4 5">
    <name type="scientific">Parastrongyloides trichosuri</name>
    <name type="common">Possum-specific nematode worm</name>
    <dbReference type="NCBI Taxonomy" id="131310"/>
    <lineage>
        <taxon>Eukaryota</taxon>
        <taxon>Metazoa</taxon>
        <taxon>Ecdysozoa</taxon>
        <taxon>Nematoda</taxon>
        <taxon>Chromadorea</taxon>
        <taxon>Rhabditida</taxon>
        <taxon>Tylenchina</taxon>
        <taxon>Panagrolaimomorpha</taxon>
        <taxon>Strongyloidoidea</taxon>
        <taxon>Strongyloididae</taxon>
        <taxon>Parastrongyloides</taxon>
    </lineage>
</organism>
<dbReference type="GO" id="GO:0005783">
    <property type="term" value="C:endoplasmic reticulum"/>
    <property type="evidence" value="ECO:0007669"/>
    <property type="project" value="TreeGrafter"/>
</dbReference>
<evidence type="ECO:0000256" key="1">
    <source>
        <dbReference type="ARBA" id="ARBA00007285"/>
    </source>
</evidence>
<dbReference type="Pfam" id="PF11938">
    <property type="entry name" value="DUF3456"/>
    <property type="match status" value="1"/>
</dbReference>
<comment type="similarity">
    <text evidence="1">Belongs to the canopy family.</text>
</comment>
<keyword evidence="4" id="KW-1185">Reference proteome</keyword>
<feature type="domain" description="DUF3456" evidence="3">
    <location>
        <begin position="27"/>
        <end position="163"/>
    </location>
</feature>
<feature type="chain" id="PRO_5005891649" evidence="2">
    <location>
        <begin position="22"/>
        <end position="188"/>
    </location>
</feature>
<dbReference type="InterPro" id="IPR021852">
    <property type="entry name" value="DUF3456"/>
</dbReference>